<reference evidence="11 12" key="1">
    <citation type="submission" date="2016-02" db="EMBL/GenBank/DDBJ databases">
        <authorList>
            <person name="Wen L."/>
            <person name="He K."/>
            <person name="Yang H."/>
        </authorList>
    </citation>
    <scope>NUCLEOTIDE SEQUENCE [LARGE SCALE GENOMIC DNA]</scope>
    <source>
        <strain evidence="11 12">MJR8628A</strain>
    </source>
</reference>
<dbReference type="SUPFAM" id="SSF53659">
    <property type="entry name" value="Isocitrate/Isopropylmalate dehydrogenase-like"/>
    <property type="match status" value="1"/>
</dbReference>
<dbReference type="HAMAP" id="MF_00019">
    <property type="entry name" value="PlsX"/>
    <property type="match status" value="1"/>
</dbReference>
<evidence type="ECO:0000256" key="3">
    <source>
        <dbReference type="ARBA" id="ARBA00022516"/>
    </source>
</evidence>
<evidence type="ECO:0000313" key="12">
    <source>
        <dbReference type="Proteomes" id="UP000070326"/>
    </source>
</evidence>
<gene>
    <name evidence="10" type="primary">plsX</name>
    <name evidence="11" type="ORF">HMPREF3195_00536</name>
</gene>
<keyword evidence="5 10" id="KW-0443">Lipid metabolism</keyword>
<dbReference type="PATRIC" id="fig|1261.5.peg.542"/>
<dbReference type="GO" id="GO:0043811">
    <property type="term" value="F:phosphate:acyl-[acyl carrier protein] acyltransferase activity"/>
    <property type="evidence" value="ECO:0007669"/>
    <property type="project" value="UniProtKB-UniRule"/>
</dbReference>
<comment type="subcellular location">
    <subcellularLocation>
        <location evidence="10">Cytoplasm</location>
    </subcellularLocation>
    <text evidence="10">Associated with the membrane possibly through PlsY.</text>
</comment>
<dbReference type="GO" id="GO:0005737">
    <property type="term" value="C:cytoplasm"/>
    <property type="evidence" value="ECO:0007669"/>
    <property type="project" value="UniProtKB-SubCell"/>
</dbReference>
<evidence type="ECO:0000256" key="6">
    <source>
        <dbReference type="ARBA" id="ARBA00023209"/>
    </source>
</evidence>
<dbReference type="InterPro" id="IPR012281">
    <property type="entry name" value="Phospholipid_synth_PlsX-like"/>
</dbReference>
<protein>
    <recommendedName>
        <fullName evidence="8 10">Phosphate acyltransferase</fullName>
        <ecNumber evidence="8 10">2.3.1.274</ecNumber>
    </recommendedName>
    <alternativeName>
        <fullName evidence="10">Acyl-ACP phosphotransacylase</fullName>
    </alternativeName>
    <alternativeName>
        <fullName evidence="10">Acyl-[acyl-carrier-protein]--phosphate acyltransferase</fullName>
    </alternativeName>
    <alternativeName>
        <fullName evidence="10">Phosphate-acyl-ACP acyltransferase</fullName>
    </alternativeName>
</protein>
<sequence length="340" mass="36445">MEVIMKIVIDGMGGDNAPQAVVEGACMAVNEYGVDIIITGDKDQIENELKKHNCDKSKIELVHTTQVITNEEKPVSAIRRKTDSSMVVALKMVKDKKADVVISAGSTGALLSGGVFVVKRIKGISRPCICSSIPTIDGGYVMLSDTGANVDCNVENLHDFAIMTDIYAKRVMGIENPRVALANIGTEEAKGNDLVKKSFEDLSEEKSINFIGNMETREILNGVCDVVVCDGFIGNIILKTLEGTVISLLKTLKQAMMSTTKSKIGALLMKSELVKVKDLLDYTAVGGAPFLGVEGGVIKAHGSSNARAIKNAIRQGIALHEGNVVNEIKTYIENMGDKEA</sequence>
<proteinExistence type="inferred from homology"/>
<dbReference type="PIRSF" id="PIRSF002465">
    <property type="entry name" value="Phsphlp_syn_PlsX"/>
    <property type="match status" value="1"/>
</dbReference>
<dbReference type="eggNOG" id="COG0416">
    <property type="taxonomic scope" value="Bacteria"/>
</dbReference>
<comment type="catalytic activity">
    <reaction evidence="1 10">
        <text>a fatty acyl-[ACP] + phosphate = an acyl phosphate + holo-[ACP]</text>
        <dbReference type="Rhea" id="RHEA:42292"/>
        <dbReference type="Rhea" id="RHEA-COMP:9685"/>
        <dbReference type="Rhea" id="RHEA-COMP:14125"/>
        <dbReference type="ChEBI" id="CHEBI:43474"/>
        <dbReference type="ChEBI" id="CHEBI:59918"/>
        <dbReference type="ChEBI" id="CHEBI:64479"/>
        <dbReference type="ChEBI" id="CHEBI:138651"/>
        <dbReference type="EC" id="2.3.1.274"/>
    </reaction>
</comment>
<dbReference type="PANTHER" id="PTHR30100">
    <property type="entry name" value="FATTY ACID/PHOSPHOLIPID SYNTHESIS PROTEIN PLSX"/>
    <property type="match status" value="1"/>
</dbReference>
<dbReference type="EMBL" id="LSQZ01000018">
    <property type="protein sequence ID" value="KXI13733.1"/>
    <property type="molecule type" value="Genomic_DNA"/>
</dbReference>
<dbReference type="Pfam" id="PF02504">
    <property type="entry name" value="FA_synthesis"/>
    <property type="match status" value="1"/>
</dbReference>
<comment type="caution">
    <text evidence="11">The sequence shown here is derived from an EMBL/GenBank/DDBJ whole genome shotgun (WGS) entry which is preliminary data.</text>
</comment>
<dbReference type="InterPro" id="IPR003664">
    <property type="entry name" value="FA_synthesis"/>
</dbReference>
<dbReference type="Gene3D" id="3.40.718.10">
    <property type="entry name" value="Isopropylmalate Dehydrogenase"/>
    <property type="match status" value="1"/>
</dbReference>
<evidence type="ECO:0000256" key="2">
    <source>
        <dbReference type="ARBA" id="ARBA00022490"/>
    </source>
</evidence>
<evidence type="ECO:0000256" key="10">
    <source>
        <dbReference type="HAMAP-Rule" id="MF_00019"/>
    </source>
</evidence>
<comment type="function">
    <text evidence="10">Catalyzes the reversible formation of acyl-phosphate (acyl-PO(4)) from acyl-[acyl-carrier-protein] (acyl-ACP). This enzyme utilizes acyl-ACP as fatty acyl donor, but not acyl-CoA.</text>
</comment>
<dbReference type="PANTHER" id="PTHR30100:SF1">
    <property type="entry name" value="PHOSPHATE ACYLTRANSFERASE"/>
    <property type="match status" value="1"/>
</dbReference>
<keyword evidence="3 10" id="KW-0444">Lipid biosynthesis</keyword>
<evidence type="ECO:0000256" key="1">
    <source>
        <dbReference type="ARBA" id="ARBA00001232"/>
    </source>
</evidence>
<evidence type="ECO:0000256" key="4">
    <source>
        <dbReference type="ARBA" id="ARBA00022679"/>
    </source>
</evidence>
<dbReference type="NCBIfam" id="TIGR00182">
    <property type="entry name" value="plsX"/>
    <property type="match status" value="1"/>
</dbReference>
<dbReference type="GO" id="GO:0008654">
    <property type="term" value="P:phospholipid biosynthetic process"/>
    <property type="evidence" value="ECO:0007669"/>
    <property type="project" value="UniProtKB-KW"/>
</dbReference>
<evidence type="ECO:0000256" key="5">
    <source>
        <dbReference type="ARBA" id="ARBA00023098"/>
    </source>
</evidence>
<keyword evidence="6 10" id="KW-0594">Phospholipid biosynthesis</keyword>
<evidence type="ECO:0000256" key="9">
    <source>
        <dbReference type="ARBA" id="ARBA00046608"/>
    </source>
</evidence>
<evidence type="ECO:0000256" key="8">
    <source>
        <dbReference type="ARBA" id="ARBA00024069"/>
    </source>
</evidence>
<evidence type="ECO:0000256" key="7">
    <source>
        <dbReference type="ARBA" id="ARBA00023264"/>
    </source>
</evidence>
<keyword evidence="2 10" id="KW-0963">Cytoplasm</keyword>
<accession>A0A135YWF4</accession>
<name>A0A135YWF4_9FIRM</name>
<dbReference type="Proteomes" id="UP000070326">
    <property type="component" value="Unassembled WGS sequence"/>
</dbReference>
<organism evidence="11 12">
    <name type="scientific">Peptostreptococcus anaerobius</name>
    <dbReference type="NCBI Taxonomy" id="1261"/>
    <lineage>
        <taxon>Bacteria</taxon>
        <taxon>Bacillati</taxon>
        <taxon>Bacillota</taxon>
        <taxon>Clostridia</taxon>
        <taxon>Peptostreptococcales</taxon>
        <taxon>Peptostreptococcaceae</taxon>
        <taxon>Peptostreptococcus</taxon>
    </lineage>
</organism>
<dbReference type="AlphaFoldDB" id="A0A135YWF4"/>
<comment type="subunit">
    <text evidence="9 10">Homodimer. Probably interacts with PlsY.</text>
</comment>
<dbReference type="UniPathway" id="UPA00085"/>
<keyword evidence="4 10" id="KW-0808">Transferase</keyword>
<comment type="similarity">
    <text evidence="10">Belongs to the PlsX family.</text>
</comment>
<dbReference type="STRING" id="1261.HMPREF3195_00536"/>
<comment type="pathway">
    <text evidence="10">Lipid metabolism; phospholipid metabolism.</text>
</comment>
<evidence type="ECO:0000313" key="11">
    <source>
        <dbReference type="EMBL" id="KXI13733.1"/>
    </source>
</evidence>
<keyword evidence="7 10" id="KW-1208">Phospholipid metabolism</keyword>
<dbReference type="GO" id="GO:0006633">
    <property type="term" value="P:fatty acid biosynthetic process"/>
    <property type="evidence" value="ECO:0007669"/>
    <property type="project" value="UniProtKB-UniRule"/>
</dbReference>
<dbReference type="EC" id="2.3.1.274" evidence="8 10"/>